<reference evidence="1" key="1">
    <citation type="submission" date="2018-02" db="EMBL/GenBank/DDBJ databases">
        <title>Rhizophora mucronata_Transcriptome.</title>
        <authorList>
            <person name="Meera S.P."/>
            <person name="Sreeshan A."/>
            <person name="Augustine A."/>
        </authorList>
    </citation>
    <scope>NUCLEOTIDE SEQUENCE</scope>
    <source>
        <tissue evidence="1">Leaf</tissue>
    </source>
</reference>
<proteinExistence type="predicted"/>
<sequence>MPIKTRASFFIGTARRHSQCLDNSAQVNQIEFPIPIKRKV</sequence>
<name>A0A2P2K4V2_RHIMU</name>
<evidence type="ECO:0000313" key="1">
    <source>
        <dbReference type="EMBL" id="MBX00723.1"/>
    </source>
</evidence>
<organism evidence="1">
    <name type="scientific">Rhizophora mucronata</name>
    <name type="common">Asiatic mangrove</name>
    <dbReference type="NCBI Taxonomy" id="61149"/>
    <lineage>
        <taxon>Eukaryota</taxon>
        <taxon>Viridiplantae</taxon>
        <taxon>Streptophyta</taxon>
        <taxon>Embryophyta</taxon>
        <taxon>Tracheophyta</taxon>
        <taxon>Spermatophyta</taxon>
        <taxon>Magnoliopsida</taxon>
        <taxon>eudicotyledons</taxon>
        <taxon>Gunneridae</taxon>
        <taxon>Pentapetalae</taxon>
        <taxon>rosids</taxon>
        <taxon>fabids</taxon>
        <taxon>Malpighiales</taxon>
        <taxon>Rhizophoraceae</taxon>
        <taxon>Rhizophora</taxon>
    </lineage>
</organism>
<protein>
    <submittedName>
        <fullName evidence="1">Uncharacterized protein</fullName>
    </submittedName>
</protein>
<accession>A0A2P2K4V2</accession>
<dbReference type="AlphaFoldDB" id="A0A2P2K4V2"/>
<dbReference type="EMBL" id="GGEC01020239">
    <property type="protein sequence ID" value="MBX00723.1"/>
    <property type="molecule type" value="Transcribed_RNA"/>
</dbReference>